<keyword evidence="3" id="KW-1185">Reference proteome</keyword>
<reference evidence="2 3" key="1">
    <citation type="submission" date="2014-04" db="EMBL/GenBank/DDBJ databases">
        <title>The Genome Sequence of Thermoanaerobaculum aquaticum MP-01, The First Cultivated Group 23 Acidobacterium.</title>
        <authorList>
            <person name="Stamps B.W."/>
            <person name="Losey N.A."/>
            <person name="Lawson P.A."/>
            <person name="Stevenson B.S."/>
        </authorList>
    </citation>
    <scope>NUCLEOTIDE SEQUENCE [LARGE SCALE GENOMIC DNA]</scope>
    <source>
        <strain evidence="2 3">MP-01</strain>
    </source>
</reference>
<dbReference type="InterPro" id="IPR029063">
    <property type="entry name" value="SAM-dependent_MTases_sf"/>
</dbReference>
<organism evidence="2 3">
    <name type="scientific">Thermoanaerobaculum aquaticum</name>
    <dbReference type="NCBI Taxonomy" id="1312852"/>
    <lineage>
        <taxon>Bacteria</taxon>
        <taxon>Pseudomonadati</taxon>
        <taxon>Acidobacteriota</taxon>
        <taxon>Thermoanaerobaculia</taxon>
        <taxon>Thermoanaerobaculales</taxon>
        <taxon>Thermoanaerobaculaceae</taxon>
        <taxon>Thermoanaerobaculum</taxon>
    </lineage>
</organism>
<evidence type="ECO:0000259" key="1">
    <source>
        <dbReference type="Pfam" id="PF13649"/>
    </source>
</evidence>
<proteinExistence type="predicted"/>
<dbReference type="EMBL" id="JMFG01000023">
    <property type="protein sequence ID" value="KDA53378.1"/>
    <property type="molecule type" value="Genomic_DNA"/>
</dbReference>
<dbReference type="Gene3D" id="3.40.50.150">
    <property type="entry name" value="Vaccinia Virus protein VP39"/>
    <property type="match status" value="1"/>
</dbReference>
<dbReference type="Proteomes" id="UP000027284">
    <property type="component" value="Unassembled WGS sequence"/>
</dbReference>
<accession>A0A062XRG0</accession>
<gene>
    <name evidence="2" type="ORF">EG19_06405</name>
</gene>
<dbReference type="RefSeq" id="WP_038049895.1">
    <property type="nucleotide sequence ID" value="NZ_JMFG01000023.1"/>
</dbReference>
<dbReference type="STRING" id="1312852.EG19_06405"/>
<protein>
    <recommendedName>
        <fullName evidence="1">Methyltransferase domain-containing protein</fullName>
    </recommendedName>
</protein>
<dbReference type="CDD" id="cd02440">
    <property type="entry name" value="AdoMet_MTases"/>
    <property type="match status" value="1"/>
</dbReference>
<evidence type="ECO:0000313" key="2">
    <source>
        <dbReference type="EMBL" id="KDA53378.1"/>
    </source>
</evidence>
<dbReference type="OrthoDB" id="7365827at2"/>
<evidence type="ECO:0000313" key="3">
    <source>
        <dbReference type="Proteomes" id="UP000027284"/>
    </source>
</evidence>
<comment type="caution">
    <text evidence="2">The sequence shown here is derived from an EMBL/GenBank/DDBJ whole genome shotgun (WGS) entry which is preliminary data.</text>
</comment>
<dbReference type="AlphaFoldDB" id="A0A062XRG0"/>
<dbReference type="SUPFAM" id="SSF53335">
    <property type="entry name" value="S-adenosyl-L-methionine-dependent methyltransferases"/>
    <property type="match status" value="1"/>
</dbReference>
<sequence length="222" mass="24512">MESFLRYRDAHHPEWVTRAYSVAPPEFQRLLQQELQWLRTRAATPLLEVGCGAGRILAALGMQKGPVVGMDLVPRYLLAAKKLSLPVCWVAGNGLTPPLRRGFWQTVIFAQATLGSLGGEDLRRRMVASLAELVAPGGWLLVTAYGPGARQARRAWYEAQQRAGLLPAFDETRTRDGTFAFVNGFVSQELSVKELADLRPQGFSGEVEELPAGLLAAAWQRR</sequence>
<dbReference type="Pfam" id="PF13649">
    <property type="entry name" value="Methyltransf_25"/>
    <property type="match status" value="1"/>
</dbReference>
<name>A0A062XRG0_9BACT</name>
<feature type="domain" description="Methyltransferase" evidence="1">
    <location>
        <begin position="47"/>
        <end position="138"/>
    </location>
</feature>
<dbReference type="InterPro" id="IPR041698">
    <property type="entry name" value="Methyltransf_25"/>
</dbReference>